<dbReference type="STRING" id="4081.A0A3Q7IIF2"/>
<dbReference type="GO" id="GO:0003713">
    <property type="term" value="F:transcription coactivator activity"/>
    <property type="evidence" value="ECO:0000318"/>
    <property type="project" value="GO_Central"/>
</dbReference>
<evidence type="ECO:0000313" key="6">
    <source>
        <dbReference type="Proteomes" id="UP000004994"/>
    </source>
</evidence>
<organism evidence="5">
    <name type="scientific">Solanum lycopersicum</name>
    <name type="common">Tomato</name>
    <name type="synonym">Lycopersicon esculentum</name>
    <dbReference type="NCBI Taxonomy" id="4081"/>
    <lineage>
        <taxon>Eukaryota</taxon>
        <taxon>Viridiplantae</taxon>
        <taxon>Streptophyta</taxon>
        <taxon>Embryophyta</taxon>
        <taxon>Tracheophyta</taxon>
        <taxon>Spermatophyta</taxon>
        <taxon>Magnoliopsida</taxon>
        <taxon>eudicotyledons</taxon>
        <taxon>Gunneridae</taxon>
        <taxon>Pentapetalae</taxon>
        <taxon>asterids</taxon>
        <taxon>lamiids</taxon>
        <taxon>Solanales</taxon>
        <taxon>Solanaceae</taxon>
        <taxon>Solanoideae</taxon>
        <taxon>Solaneae</taxon>
        <taxon>Solanum</taxon>
        <taxon>Solanum subgen. Lycopersicon</taxon>
    </lineage>
</organism>
<keyword evidence="3 4" id="KW-0539">Nucleus</keyword>
<dbReference type="EnsemblPlants" id="Solyc10g055025.1.1">
    <property type="protein sequence ID" value="Solyc10g055025.1.1"/>
    <property type="gene ID" value="Solyc10g055025.1"/>
</dbReference>
<evidence type="ECO:0000256" key="2">
    <source>
        <dbReference type="ARBA" id="ARBA00010743"/>
    </source>
</evidence>
<keyword evidence="4" id="KW-0804">Transcription</keyword>
<evidence type="ECO:0000256" key="4">
    <source>
        <dbReference type="RuleBase" id="RU364152"/>
    </source>
</evidence>
<keyword evidence="6" id="KW-1185">Reference proteome</keyword>
<accession>A0A3Q7IIF2</accession>
<dbReference type="InParanoid" id="A0A3Q7IIF2"/>
<protein>
    <recommendedName>
        <fullName evidence="4">Mediator of RNA polymerase II transcription subunit 20</fullName>
    </recommendedName>
    <alternativeName>
        <fullName evidence="4">Mediator complex subunit 20</fullName>
    </alternativeName>
</protein>
<evidence type="ECO:0000313" key="5">
    <source>
        <dbReference type="EnsemblPlants" id="Solyc10g055025.1.1"/>
    </source>
</evidence>
<gene>
    <name evidence="4" type="primary">MED20</name>
</gene>
<keyword evidence="4" id="KW-0805">Transcription regulation</keyword>
<comment type="subunit">
    <text evidence="4">Component of the Mediator complex.</text>
</comment>
<dbReference type="PANTHER" id="PTHR12465">
    <property type="entry name" value="UBIQUITIN SPECIFIC PROTEASE HOMOLOG 49"/>
    <property type="match status" value="1"/>
</dbReference>
<comment type="similarity">
    <text evidence="2 4">Belongs to the Mediator complex subunit 20 family.</text>
</comment>
<keyword evidence="4" id="KW-0010">Activator</keyword>
<dbReference type="Proteomes" id="UP000004994">
    <property type="component" value="Chromosome 10"/>
</dbReference>
<sequence>MENLQSYRIKFAIICEGFQYRLDDFRVRVGKVVPINSENLRGIAMEMEYLIISSWKTSHLIMSEFIEILMDTLEKKSLPEQPNKFYITLSWQRLIVEAESSTQMIMENLQSYRINKSPPV</sequence>
<dbReference type="AlphaFoldDB" id="A0A3Q7IIF2"/>
<reference evidence="5" key="2">
    <citation type="submission" date="2019-01" db="UniProtKB">
        <authorList>
            <consortium name="EnsemblPlants"/>
        </authorList>
    </citation>
    <scope>IDENTIFICATION</scope>
    <source>
        <strain evidence="5">cv. Heinz 1706</strain>
    </source>
</reference>
<name>A0A3Q7IIF2_SOLLC</name>
<comment type="function">
    <text evidence="4">Component of the Mediator complex, a coactivator involved in the regulated transcription of nearly all RNA polymerase II-dependent genes. Mediator functions as a bridge to convey information from gene-specific regulatory proteins to the basal RNA polymerase II transcription machinery. Mediator is recruited to promoters by direct interactions with regulatory proteins and serves as a scaffold for the assembly of a functional preinitiation complex with RNA polymerase II and the general transcription factors.</text>
</comment>
<dbReference type="GO" id="GO:0006357">
    <property type="term" value="P:regulation of transcription by RNA polymerase II"/>
    <property type="evidence" value="ECO:0000318"/>
    <property type="project" value="GO_Central"/>
</dbReference>
<evidence type="ECO:0000256" key="3">
    <source>
        <dbReference type="ARBA" id="ARBA00023242"/>
    </source>
</evidence>
<dbReference type="Pfam" id="PF08612">
    <property type="entry name" value="Med20"/>
    <property type="match status" value="1"/>
</dbReference>
<comment type="subcellular location">
    <subcellularLocation>
        <location evidence="1 4">Nucleus</location>
    </subcellularLocation>
</comment>
<dbReference type="PANTHER" id="PTHR12465:SF4">
    <property type="entry name" value="MEDIATOR OF RNA POLYMERASE II TRANSCRIPTION SUBUNIT 20"/>
    <property type="match status" value="1"/>
</dbReference>
<dbReference type="GO" id="GO:0016592">
    <property type="term" value="C:mediator complex"/>
    <property type="evidence" value="ECO:0000318"/>
    <property type="project" value="GO_Central"/>
</dbReference>
<proteinExistence type="inferred from homology"/>
<dbReference type="Gramene" id="Solyc10g055025.1.1">
    <property type="protein sequence ID" value="Solyc10g055025.1.1"/>
    <property type="gene ID" value="Solyc10g055025.1"/>
</dbReference>
<dbReference type="InterPro" id="IPR013921">
    <property type="entry name" value="Mediator_Med20"/>
</dbReference>
<dbReference type="PaxDb" id="4081-Solyc10g055040.1.1"/>
<evidence type="ECO:0000256" key="1">
    <source>
        <dbReference type="ARBA" id="ARBA00004123"/>
    </source>
</evidence>
<reference evidence="5" key="1">
    <citation type="journal article" date="2012" name="Nature">
        <title>The tomato genome sequence provides insights into fleshy fruit evolution.</title>
        <authorList>
            <consortium name="Tomato Genome Consortium"/>
        </authorList>
    </citation>
    <scope>NUCLEOTIDE SEQUENCE [LARGE SCALE GENOMIC DNA]</scope>
    <source>
        <strain evidence="5">cv. Heinz 1706</strain>
    </source>
</reference>